<organism evidence="1">
    <name type="scientific">Rhizophora mucronata</name>
    <name type="common">Asiatic mangrove</name>
    <dbReference type="NCBI Taxonomy" id="61149"/>
    <lineage>
        <taxon>Eukaryota</taxon>
        <taxon>Viridiplantae</taxon>
        <taxon>Streptophyta</taxon>
        <taxon>Embryophyta</taxon>
        <taxon>Tracheophyta</taxon>
        <taxon>Spermatophyta</taxon>
        <taxon>Magnoliopsida</taxon>
        <taxon>eudicotyledons</taxon>
        <taxon>Gunneridae</taxon>
        <taxon>Pentapetalae</taxon>
        <taxon>rosids</taxon>
        <taxon>fabids</taxon>
        <taxon>Malpighiales</taxon>
        <taxon>Rhizophoraceae</taxon>
        <taxon>Rhizophora</taxon>
    </lineage>
</organism>
<dbReference type="EMBL" id="GGEC01078527">
    <property type="protein sequence ID" value="MBX59011.1"/>
    <property type="molecule type" value="Transcribed_RNA"/>
</dbReference>
<evidence type="ECO:0000313" key="1">
    <source>
        <dbReference type="EMBL" id="MBX59011.1"/>
    </source>
</evidence>
<proteinExistence type="predicted"/>
<reference evidence="1" key="1">
    <citation type="submission" date="2018-02" db="EMBL/GenBank/DDBJ databases">
        <title>Rhizophora mucronata_Transcriptome.</title>
        <authorList>
            <person name="Meera S.P."/>
            <person name="Sreeshan A."/>
            <person name="Augustine A."/>
        </authorList>
    </citation>
    <scope>NUCLEOTIDE SEQUENCE</scope>
    <source>
        <tissue evidence="1">Leaf</tissue>
    </source>
</reference>
<dbReference type="AlphaFoldDB" id="A0A2P2PWA0"/>
<accession>A0A2P2PWA0</accession>
<name>A0A2P2PWA0_RHIMU</name>
<protein>
    <submittedName>
        <fullName evidence="1">Uncharacterized protein</fullName>
    </submittedName>
</protein>
<sequence length="51" mass="5731">MGFASTIAPLWLYGICPPFFATQEHFPDSKHPPLQSQPLGDISWHQAGYIM</sequence>